<gene>
    <name evidence="3" type="ORF">QFZ56_006366</name>
</gene>
<feature type="region of interest" description="Disordered" evidence="1">
    <location>
        <begin position="111"/>
        <end position="131"/>
    </location>
</feature>
<comment type="caution">
    <text evidence="3">The sequence shown here is derived from an EMBL/GenBank/DDBJ whole genome shotgun (WGS) entry which is preliminary data.</text>
</comment>
<dbReference type="Proteomes" id="UP001243364">
    <property type="component" value="Unassembled WGS sequence"/>
</dbReference>
<protein>
    <submittedName>
        <fullName evidence="3">Transposase</fullName>
    </submittedName>
</protein>
<dbReference type="PANTHER" id="PTHR33055">
    <property type="entry name" value="TRANSPOSASE FOR INSERTION SEQUENCE ELEMENT IS1111A"/>
    <property type="match status" value="1"/>
</dbReference>
<dbReference type="InterPro" id="IPR003346">
    <property type="entry name" value="Transposase_20"/>
</dbReference>
<name>A0ABU0QC87_STRAH</name>
<organism evidence="3 4">
    <name type="scientific">Streptomyces achromogenes</name>
    <dbReference type="NCBI Taxonomy" id="67255"/>
    <lineage>
        <taxon>Bacteria</taxon>
        <taxon>Bacillati</taxon>
        <taxon>Actinomycetota</taxon>
        <taxon>Actinomycetes</taxon>
        <taxon>Kitasatosporales</taxon>
        <taxon>Streptomycetaceae</taxon>
        <taxon>Streptomyces</taxon>
    </lineage>
</organism>
<reference evidence="3 4" key="1">
    <citation type="submission" date="2023-07" db="EMBL/GenBank/DDBJ databases">
        <title>Comparative genomics of wheat-associated soil bacteria to identify genetic determinants of phenazine resistance.</title>
        <authorList>
            <person name="Mouncey N."/>
        </authorList>
    </citation>
    <scope>NUCLEOTIDE SEQUENCE [LARGE SCALE GENOMIC DNA]</scope>
    <source>
        <strain evidence="3 4">W4I19-2</strain>
    </source>
</reference>
<evidence type="ECO:0000313" key="3">
    <source>
        <dbReference type="EMBL" id="MDQ0687403.1"/>
    </source>
</evidence>
<dbReference type="Pfam" id="PF02371">
    <property type="entry name" value="Transposase_20"/>
    <property type="match status" value="1"/>
</dbReference>
<dbReference type="InterPro" id="IPR047650">
    <property type="entry name" value="Transpos_IS110"/>
</dbReference>
<evidence type="ECO:0000313" key="4">
    <source>
        <dbReference type="Proteomes" id="UP001243364"/>
    </source>
</evidence>
<feature type="domain" description="Transposase IS116/IS110/IS902 C-terminal" evidence="2">
    <location>
        <begin position="71"/>
        <end position="154"/>
    </location>
</feature>
<evidence type="ECO:0000259" key="2">
    <source>
        <dbReference type="Pfam" id="PF02371"/>
    </source>
</evidence>
<keyword evidence="4" id="KW-1185">Reference proteome</keyword>
<accession>A0ABU0QC87</accession>
<dbReference type="PANTHER" id="PTHR33055:SF3">
    <property type="entry name" value="PUTATIVE TRANSPOSASE FOR IS117-RELATED"/>
    <property type="match status" value="1"/>
</dbReference>
<evidence type="ECO:0000256" key="1">
    <source>
        <dbReference type="SAM" id="MobiDB-lite"/>
    </source>
</evidence>
<proteinExistence type="predicted"/>
<dbReference type="EMBL" id="JAUSYA010000001">
    <property type="protein sequence ID" value="MDQ0687403.1"/>
    <property type="molecule type" value="Genomic_DNA"/>
</dbReference>
<sequence length="203" mass="21882">MTDAAPRMRNPRELAGQIHAALAEQTVQVPGTGSAGEIISGLAESLAVLLKRREILETCMTALLQAHPLAKVLTSMPGVAVRTDARILAEVGDASAFPTAAHLASYAGLTPTTRRSGTSIRGEGPPRSGNKTLKRALFLASFASLSSPESRAYYVKKRAENKRHNAALICLTRRRVDVLQAMLKHRTPYHPGTNKQPDQARRA</sequence>